<protein>
    <submittedName>
        <fullName evidence="1">Uncharacterized protein</fullName>
    </submittedName>
</protein>
<proteinExistence type="predicted"/>
<comment type="caution">
    <text evidence="1">The sequence shown here is derived from an EMBL/GenBank/DDBJ whole genome shotgun (WGS) entry which is preliminary data.</text>
</comment>
<dbReference type="AlphaFoldDB" id="A0A162CYS6"/>
<keyword evidence="2" id="KW-1185">Reference proteome</keyword>
<dbReference type="OrthoDB" id="6379547at2759"/>
<gene>
    <name evidence="1" type="ORF">APZ42_002392</name>
</gene>
<accession>A0A162CYS6</accession>
<dbReference type="Proteomes" id="UP000076858">
    <property type="component" value="Unassembled WGS sequence"/>
</dbReference>
<evidence type="ECO:0000313" key="1">
    <source>
        <dbReference type="EMBL" id="KZS01064.1"/>
    </source>
</evidence>
<reference evidence="1 2" key="1">
    <citation type="submission" date="2016-03" db="EMBL/GenBank/DDBJ databases">
        <title>EvidentialGene: Evidence-directed Construction of Genes on Genomes.</title>
        <authorList>
            <person name="Gilbert D.G."/>
            <person name="Choi J.-H."/>
            <person name="Mockaitis K."/>
            <person name="Colbourne J."/>
            <person name="Pfrender M."/>
        </authorList>
    </citation>
    <scope>NUCLEOTIDE SEQUENCE [LARGE SCALE GENOMIC DNA]</scope>
    <source>
        <strain evidence="1 2">Xinb3</strain>
        <tissue evidence="1">Complete organism</tissue>
    </source>
</reference>
<name>A0A162CYS6_9CRUS</name>
<dbReference type="EMBL" id="LRGB01007716">
    <property type="protein sequence ID" value="KZS01064.1"/>
    <property type="molecule type" value="Genomic_DNA"/>
</dbReference>
<evidence type="ECO:0000313" key="2">
    <source>
        <dbReference type="Proteomes" id="UP000076858"/>
    </source>
</evidence>
<organism evidence="1 2">
    <name type="scientific">Daphnia magna</name>
    <dbReference type="NCBI Taxonomy" id="35525"/>
    <lineage>
        <taxon>Eukaryota</taxon>
        <taxon>Metazoa</taxon>
        <taxon>Ecdysozoa</taxon>
        <taxon>Arthropoda</taxon>
        <taxon>Crustacea</taxon>
        <taxon>Branchiopoda</taxon>
        <taxon>Diplostraca</taxon>
        <taxon>Cladocera</taxon>
        <taxon>Anomopoda</taxon>
        <taxon>Daphniidae</taxon>
        <taxon>Daphnia</taxon>
    </lineage>
</organism>
<sequence>MEHPLTEKIGGIAIAEEIDESKFGKRLWNLAKKSLPNTNRCKKMFAGYLATFMLRTRWKGKGVFKLFMKYAAKLYSKDSIAEETEAKCFKISRLCICQ</sequence>